<dbReference type="InterPro" id="IPR013744">
    <property type="entry name" value="SidJ"/>
</dbReference>
<accession>A0A9P6Q1N7</accession>
<dbReference type="EMBL" id="JAAAJB010000313">
    <property type="protein sequence ID" value="KAG0258704.1"/>
    <property type="molecule type" value="Genomic_DNA"/>
</dbReference>
<dbReference type="Gene3D" id="3.40.50.1820">
    <property type="entry name" value="alpha/beta hydrolase"/>
    <property type="match status" value="1"/>
</dbReference>
<evidence type="ECO:0000313" key="2">
    <source>
        <dbReference type="Proteomes" id="UP000807716"/>
    </source>
</evidence>
<proteinExistence type="predicted"/>
<dbReference type="PANTHER" id="PTHR31591:SF1">
    <property type="entry name" value="UPF0613 PROTEIN PB24D3.06C"/>
    <property type="match status" value="1"/>
</dbReference>
<name>A0A9P6Q1N7_9FUNG</name>
<organism evidence="1 2">
    <name type="scientific">Actinomortierella ambigua</name>
    <dbReference type="NCBI Taxonomy" id="1343610"/>
    <lineage>
        <taxon>Eukaryota</taxon>
        <taxon>Fungi</taxon>
        <taxon>Fungi incertae sedis</taxon>
        <taxon>Mucoromycota</taxon>
        <taxon>Mortierellomycotina</taxon>
        <taxon>Mortierellomycetes</taxon>
        <taxon>Mortierellales</taxon>
        <taxon>Mortierellaceae</taxon>
        <taxon>Actinomortierella</taxon>
    </lineage>
</organism>
<gene>
    <name evidence="1" type="ORF">DFQ27_004505</name>
</gene>
<keyword evidence="2" id="KW-1185">Reference proteome</keyword>
<dbReference type="OrthoDB" id="10034502at2759"/>
<dbReference type="SUPFAM" id="SSF53474">
    <property type="entry name" value="alpha/beta-Hydrolases"/>
    <property type="match status" value="1"/>
</dbReference>
<reference evidence="1" key="1">
    <citation type="journal article" date="2020" name="Fungal Divers.">
        <title>Resolving the Mortierellaceae phylogeny through synthesis of multi-gene phylogenetics and phylogenomics.</title>
        <authorList>
            <person name="Vandepol N."/>
            <person name="Liber J."/>
            <person name="Desiro A."/>
            <person name="Na H."/>
            <person name="Kennedy M."/>
            <person name="Barry K."/>
            <person name="Grigoriev I.V."/>
            <person name="Miller A.N."/>
            <person name="O'Donnell K."/>
            <person name="Stajich J.E."/>
            <person name="Bonito G."/>
        </authorList>
    </citation>
    <scope>NUCLEOTIDE SEQUENCE</scope>
    <source>
        <strain evidence="1">BC1065</strain>
    </source>
</reference>
<dbReference type="Proteomes" id="UP000807716">
    <property type="component" value="Unassembled WGS sequence"/>
</dbReference>
<dbReference type="InterPro" id="IPR029058">
    <property type="entry name" value="AB_hydrolase_fold"/>
</dbReference>
<dbReference type="AlphaFoldDB" id="A0A9P6Q1N7"/>
<feature type="non-terminal residue" evidence="1">
    <location>
        <position position="169"/>
    </location>
</feature>
<comment type="caution">
    <text evidence="1">The sequence shown here is derived from an EMBL/GenBank/DDBJ whole genome shotgun (WGS) entry which is preliminary data.</text>
</comment>
<evidence type="ECO:0000313" key="1">
    <source>
        <dbReference type="EMBL" id="KAG0258704.1"/>
    </source>
</evidence>
<dbReference type="PANTHER" id="PTHR31591">
    <property type="entry name" value="UPF0613 PROTEIN PB24D3.06C"/>
    <property type="match status" value="1"/>
</dbReference>
<dbReference type="Pfam" id="PF08538">
    <property type="entry name" value="DUF1749"/>
    <property type="match status" value="1"/>
</dbReference>
<sequence length="169" mass="18904">MCRSPHYSLQGDLAIYNPETRLSMFESGPLDATSCVIFVGGLQDSFNGLPYLKLLGDKLANELGFSLVQVMLSSGYMGYGTSSLLQDVKELDILIHFLREKRNKERFFLLGHSTGCQDAIYYALHGKYPHLVDGLVLQGPVSDREYMASTMDNYSKYLTLAQAMIQDGR</sequence>
<protein>
    <submittedName>
        <fullName evidence="1">Uncharacterized protein</fullName>
    </submittedName>
</protein>